<evidence type="ECO:0000313" key="3">
    <source>
        <dbReference type="Proteomes" id="UP000315439"/>
    </source>
</evidence>
<proteinExistence type="predicted"/>
<dbReference type="AlphaFoldDB" id="A0A545UAM4"/>
<reference evidence="2 3" key="1">
    <citation type="submission" date="2019-07" db="EMBL/GenBank/DDBJ databases">
        <title>Draft genome for Aliikangiella sp. M105.</title>
        <authorList>
            <person name="Wang G."/>
        </authorList>
    </citation>
    <scope>NUCLEOTIDE SEQUENCE [LARGE SCALE GENOMIC DNA]</scope>
    <source>
        <strain evidence="2 3">M105</strain>
    </source>
</reference>
<comment type="caution">
    <text evidence="2">The sequence shown here is derived from an EMBL/GenBank/DDBJ whole genome shotgun (WGS) entry which is preliminary data.</text>
</comment>
<dbReference type="OrthoDB" id="5294470at2"/>
<keyword evidence="1" id="KW-0175">Coiled coil</keyword>
<protein>
    <submittedName>
        <fullName evidence="2">DUF2058 domain-containing protein</fullName>
    </submittedName>
</protein>
<dbReference type="RefSeq" id="WP_142932432.1">
    <property type="nucleotide sequence ID" value="NZ_ML660166.1"/>
</dbReference>
<dbReference type="Pfam" id="PF09831">
    <property type="entry name" value="DUF2058"/>
    <property type="match status" value="1"/>
</dbReference>
<feature type="coiled-coil region" evidence="1">
    <location>
        <begin position="38"/>
        <end position="73"/>
    </location>
</feature>
<evidence type="ECO:0000256" key="1">
    <source>
        <dbReference type="SAM" id="Coils"/>
    </source>
</evidence>
<dbReference type="EMBL" id="VIKS01000010">
    <property type="protein sequence ID" value="TQV86509.1"/>
    <property type="molecule type" value="Genomic_DNA"/>
</dbReference>
<keyword evidence="3" id="KW-1185">Reference proteome</keyword>
<dbReference type="Proteomes" id="UP000315439">
    <property type="component" value="Unassembled WGS sequence"/>
</dbReference>
<name>A0A545UAM4_9GAMM</name>
<dbReference type="InterPro" id="IPR018636">
    <property type="entry name" value="DUF2058"/>
</dbReference>
<gene>
    <name evidence="2" type="ORF">FLL46_16495</name>
</gene>
<evidence type="ECO:0000313" key="2">
    <source>
        <dbReference type="EMBL" id="TQV86509.1"/>
    </source>
</evidence>
<organism evidence="2 3">
    <name type="scientific">Aliikangiella coralliicola</name>
    <dbReference type="NCBI Taxonomy" id="2592383"/>
    <lineage>
        <taxon>Bacteria</taxon>
        <taxon>Pseudomonadati</taxon>
        <taxon>Pseudomonadota</taxon>
        <taxon>Gammaproteobacteria</taxon>
        <taxon>Oceanospirillales</taxon>
        <taxon>Pleioneaceae</taxon>
        <taxon>Aliikangiella</taxon>
    </lineage>
</organism>
<accession>A0A545UAM4</accession>
<sequence>MSSLQEQLLKAGLTSKDKVNKVNSAKRKQNKINRKHKIEQVDENKLEAEKALAEQAERARQLNQEKNAKAEEKAIVAQIKQLIEVNQQVTGKPVVSFNFSDCGSIKKLEVSNEVHRYLTNGKLAIARFDEQYYLVPPVVAEKIKERSEDYVVLLNDKVEETDEDDPYAEYQIPDDLMW</sequence>